<evidence type="ECO:0000256" key="3">
    <source>
        <dbReference type="ARBA" id="ARBA00022989"/>
    </source>
</evidence>
<keyword evidence="8" id="KW-1185">Reference proteome</keyword>
<protein>
    <submittedName>
        <fullName evidence="7">Colicin V production protein</fullName>
    </submittedName>
</protein>
<feature type="transmembrane region" description="Helical" evidence="6">
    <location>
        <begin position="24"/>
        <end position="41"/>
    </location>
</feature>
<feature type="compositionally biased region" description="Low complexity" evidence="5">
    <location>
        <begin position="176"/>
        <end position="237"/>
    </location>
</feature>
<feature type="transmembrane region" description="Helical" evidence="6">
    <location>
        <begin position="61"/>
        <end position="79"/>
    </location>
</feature>
<accession>A0A5C5V530</accession>
<proteinExistence type="predicted"/>
<dbReference type="GO" id="GO:0016020">
    <property type="term" value="C:membrane"/>
    <property type="evidence" value="ECO:0007669"/>
    <property type="project" value="UniProtKB-SubCell"/>
</dbReference>
<dbReference type="Pfam" id="PF02674">
    <property type="entry name" value="Colicin_V"/>
    <property type="match status" value="1"/>
</dbReference>
<sequence length="257" mass="27486">MQPYDFLMIAVMAGLTLHGYSKGMAWQLAYLGSLIASYFVALKFADQMAPMFGDSAPWNKFIAMLVIYIGTSFVIWMGFRVVRGAIDKVKMEGFDHQMGALIGAARGALWCVGITFFAVTLLPQGQKEWILSTKSGRTIAVALDKTESVVPPEVHDVIAPVIQRIEQGLQNGGGTQAPTMPPQQQQPIWPTQQHASQPGQPQPQAGQQWPVAGAAGGWPNSNPGGAPAGGWPQQPAAPTYPPSGTPASPASWPNPRP</sequence>
<dbReference type="InterPro" id="IPR003825">
    <property type="entry name" value="Colicin-V_CvpA"/>
</dbReference>
<comment type="subcellular location">
    <subcellularLocation>
        <location evidence="1">Membrane</location>
        <topology evidence="1">Multi-pass membrane protein</topology>
    </subcellularLocation>
</comment>
<organism evidence="7 8">
    <name type="scientific">Posidoniimonas corsicana</name>
    <dbReference type="NCBI Taxonomy" id="1938618"/>
    <lineage>
        <taxon>Bacteria</taxon>
        <taxon>Pseudomonadati</taxon>
        <taxon>Planctomycetota</taxon>
        <taxon>Planctomycetia</taxon>
        <taxon>Pirellulales</taxon>
        <taxon>Lacipirellulaceae</taxon>
        <taxon>Posidoniimonas</taxon>
    </lineage>
</organism>
<evidence type="ECO:0000313" key="7">
    <source>
        <dbReference type="EMBL" id="TWT33646.1"/>
    </source>
</evidence>
<feature type="transmembrane region" description="Helical" evidence="6">
    <location>
        <begin position="99"/>
        <end position="122"/>
    </location>
</feature>
<comment type="caution">
    <text evidence="7">The sequence shown here is derived from an EMBL/GenBank/DDBJ whole genome shotgun (WGS) entry which is preliminary data.</text>
</comment>
<evidence type="ECO:0000256" key="6">
    <source>
        <dbReference type="SAM" id="Phobius"/>
    </source>
</evidence>
<dbReference type="AlphaFoldDB" id="A0A5C5V530"/>
<dbReference type="PANTHER" id="PTHR37306:SF1">
    <property type="entry name" value="COLICIN V PRODUCTION PROTEIN"/>
    <property type="match status" value="1"/>
</dbReference>
<evidence type="ECO:0000256" key="4">
    <source>
        <dbReference type="ARBA" id="ARBA00023136"/>
    </source>
</evidence>
<evidence type="ECO:0000256" key="1">
    <source>
        <dbReference type="ARBA" id="ARBA00004141"/>
    </source>
</evidence>
<dbReference type="GO" id="GO:0009403">
    <property type="term" value="P:toxin biosynthetic process"/>
    <property type="evidence" value="ECO:0007669"/>
    <property type="project" value="InterPro"/>
</dbReference>
<evidence type="ECO:0000256" key="2">
    <source>
        <dbReference type="ARBA" id="ARBA00022692"/>
    </source>
</evidence>
<name>A0A5C5V530_9BACT</name>
<feature type="region of interest" description="Disordered" evidence="5">
    <location>
        <begin position="169"/>
        <end position="257"/>
    </location>
</feature>
<keyword evidence="4 6" id="KW-0472">Membrane</keyword>
<dbReference type="Proteomes" id="UP000316714">
    <property type="component" value="Unassembled WGS sequence"/>
</dbReference>
<evidence type="ECO:0000313" key="8">
    <source>
        <dbReference type="Proteomes" id="UP000316714"/>
    </source>
</evidence>
<dbReference type="EMBL" id="SIHJ01000002">
    <property type="protein sequence ID" value="TWT33646.1"/>
    <property type="molecule type" value="Genomic_DNA"/>
</dbReference>
<keyword evidence="2 6" id="KW-0812">Transmembrane</keyword>
<keyword evidence="3 6" id="KW-1133">Transmembrane helix</keyword>
<dbReference type="PANTHER" id="PTHR37306">
    <property type="entry name" value="COLICIN V PRODUCTION PROTEIN"/>
    <property type="match status" value="1"/>
</dbReference>
<gene>
    <name evidence="7" type="ORF">KOR34_34790</name>
</gene>
<evidence type="ECO:0000256" key="5">
    <source>
        <dbReference type="SAM" id="MobiDB-lite"/>
    </source>
</evidence>
<reference evidence="7 8" key="1">
    <citation type="submission" date="2019-02" db="EMBL/GenBank/DDBJ databases">
        <title>Deep-cultivation of Planctomycetes and their phenomic and genomic characterization uncovers novel biology.</title>
        <authorList>
            <person name="Wiegand S."/>
            <person name="Jogler M."/>
            <person name="Boedeker C."/>
            <person name="Pinto D."/>
            <person name="Vollmers J."/>
            <person name="Rivas-Marin E."/>
            <person name="Kohn T."/>
            <person name="Peeters S.H."/>
            <person name="Heuer A."/>
            <person name="Rast P."/>
            <person name="Oberbeckmann S."/>
            <person name="Bunk B."/>
            <person name="Jeske O."/>
            <person name="Meyerdierks A."/>
            <person name="Storesund J.E."/>
            <person name="Kallscheuer N."/>
            <person name="Luecker S."/>
            <person name="Lage O.M."/>
            <person name="Pohl T."/>
            <person name="Merkel B.J."/>
            <person name="Hornburger P."/>
            <person name="Mueller R.-W."/>
            <person name="Bruemmer F."/>
            <person name="Labrenz M."/>
            <person name="Spormann A.M."/>
            <person name="Op Den Camp H."/>
            <person name="Overmann J."/>
            <person name="Amann R."/>
            <person name="Jetten M.S.M."/>
            <person name="Mascher T."/>
            <person name="Medema M.H."/>
            <person name="Devos D.P."/>
            <person name="Kaster A.-K."/>
            <person name="Ovreas L."/>
            <person name="Rohde M."/>
            <person name="Galperin M.Y."/>
            <person name="Jogler C."/>
        </authorList>
    </citation>
    <scope>NUCLEOTIDE SEQUENCE [LARGE SCALE GENOMIC DNA]</scope>
    <source>
        <strain evidence="7 8">KOR34</strain>
    </source>
</reference>
<dbReference type="RefSeq" id="WP_197531517.1">
    <property type="nucleotide sequence ID" value="NZ_SIHJ01000002.1"/>
</dbReference>